<reference evidence="2" key="1">
    <citation type="journal article" date="2014" name="Nat. Commun.">
        <title>The emerging biofuel crop Camelina sativa retains a highly undifferentiated hexaploid genome structure.</title>
        <authorList>
            <person name="Kagale S."/>
            <person name="Koh C."/>
            <person name="Nixon J."/>
            <person name="Bollina V."/>
            <person name="Clarke W.E."/>
            <person name="Tuteja R."/>
            <person name="Spillane C."/>
            <person name="Robinson S.J."/>
            <person name="Links M.G."/>
            <person name="Clarke C."/>
            <person name="Higgins E.E."/>
            <person name="Huebert T."/>
            <person name="Sharpe A.G."/>
            <person name="Parkin I.A."/>
        </authorList>
    </citation>
    <scope>NUCLEOTIDE SEQUENCE [LARGE SCALE GENOMIC DNA]</scope>
    <source>
        <strain evidence="2">cv. DH55</strain>
    </source>
</reference>
<evidence type="ECO:0000256" key="1">
    <source>
        <dbReference type="SAM" id="MobiDB-lite"/>
    </source>
</evidence>
<organism evidence="2 3">
    <name type="scientific">Camelina sativa</name>
    <name type="common">False flax</name>
    <name type="synonym">Myagrum sativum</name>
    <dbReference type="NCBI Taxonomy" id="90675"/>
    <lineage>
        <taxon>Eukaryota</taxon>
        <taxon>Viridiplantae</taxon>
        <taxon>Streptophyta</taxon>
        <taxon>Embryophyta</taxon>
        <taxon>Tracheophyta</taxon>
        <taxon>Spermatophyta</taxon>
        <taxon>Magnoliopsida</taxon>
        <taxon>eudicotyledons</taxon>
        <taxon>Gunneridae</taxon>
        <taxon>Pentapetalae</taxon>
        <taxon>rosids</taxon>
        <taxon>malvids</taxon>
        <taxon>Brassicales</taxon>
        <taxon>Brassicaceae</taxon>
        <taxon>Camelineae</taxon>
        <taxon>Camelina</taxon>
    </lineage>
</organism>
<dbReference type="Proteomes" id="UP000694864">
    <property type="component" value="Chromosome 7"/>
</dbReference>
<dbReference type="GeneID" id="104701151"/>
<keyword evidence="2" id="KW-1185">Reference proteome</keyword>
<evidence type="ECO:0000313" key="3">
    <source>
        <dbReference type="RefSeq" id="XP_019083190.1"/>
    </source>
</evidence>
<dbReference type="RefSeq" id="XP_019083190.1">
    <property type="nucleotide sequence ID" value="XM_019227645.1"/>
</dbReference>
<feature type="compositionally biased region" description="Basic residues" evidence="1">
    <location>
        <begin position="70"/>
        <end position="82"/>
    </location>
</feature>
<protein>
    <submittedName>
        <fullName evidence="3">Uncharacterized protein LOC104701151</fullName>
    </submittedName>
</protein>
<accession>A0ABM1Q8V2</accession>
<sequence length="92" mass="10248">MMYDKIKACGKRMGSKKPSHIFVLLLSLLILIFTISSQVRVVEATSRILANGRTIVWTPASKSCGASHASWKKYRRPCKRPPRSAPASYNSP</sequence>
<reference evidence="3" key="2">
    <citation type="submission" date="2025-08" db="UniProtKB">
        <authorList>
            <consortium name="RefSeq"/>
        </authorList>
    </citation>
    <scope>IDENTIFICATION</scope>
    <source>
        <tissue evidence="3">Leaf</tissue>
    </source>
</reference>
<name>A0ABM1Q8V2_CAMSA</name>
<feature type="region of interest" description="Disordered" evidence="1">
    <location>
        <begin position="65"/>
        <end position="92"/>
    </location>
</feature>
<evidence type="ECO:0000313" key="2">
    <source>
        <dbReference type="Proteomes" id="UP000694864"/>
    </source>
</evidence>
<gene>
    <name evidence="3" type="primary">LOC104701151</name>
</gene>
<proteinExistence type="predicted"/>